<reference evidence="24 25" key="1">
    <citation type="submission" date="2017-10" db="EMBL/GenBank/DDBJ databases">
        <title>A new Pekin duck reference genome.</title>
        <authorList>
            <person name="Hou Z.-C."/>
            <person name="Zhou Z.-K."/>
            <person name="Zhu F."/>
            <person name="Hou S.-S."/>
        </authorList>
    </citation>
    <scope>NUCLEOTIDE SEQUENCE [LARGE SCALE GENOMIC DNA]</scope>
</reference>
<dbReference type="InterPro" id="IPR015424">
    <property type="entry name" value="PyrdxlP-dep_Trfase"/>
</dbReference>
<dbReference type="InterPro" id="IPR015421">
    <property type="entry name" value="PyrdxlP-dep_Trfase_major"/>
</dbReference>
<evidence type="ECO:0000256" key="12">
    <source>
        <dbReference type="ARBA" id="ARBA00024016"/>
    </source>
</evidence>
<evidence type="ECO:0000256" key="10">
    <source>
        <dbReference type="ARBA" id="ARBA00022898"/>
    </source>
</evidence>
<reference evidence="24" key="3">
    <citation type="submission" date="2025-09" db="UniProtKB">
        <authorList>
            <consortium name="Ensembl"/>
        </authorList>
    </citation>
    <scope>IDENTIFICATION</scope>
</reference>
<dbReference type="FunFam" id="3.90.1150.10:FF:000141">
    <property type="entry name" value="Kynurenine--oxoglutarate transaminase 1"/>
    <property type="match status" value="1"/>
</dbReference>
<dbReference type="SUPFAM" id="SSF53383">
    <property type="entry name" value="PLP-dependent transferases"/>
    <property type="match status" value="1"/>
</dbReference>
<dbReference type="Pfam" id="PF00155">
    <property type="entry name" value="Aminotran_1_2"/>
    <property type="match status" value="1"/>
</dbReference>
<evidence type="ECO:0000256" key="1">
    <source>
        <dbReference type="ARBA" id="ARBA00001933"/>
    </source>
</evidence>
<dbReference type="PANTHER" id="PTHR43807:SF14">
    <property type="entry name" value="KYNURENINE--OXOGLUTARATE TRANSAMINASE 1"/>
    <property type="match status" value="1"/>
</dbReference>
<sequence length="417" mass="47160">MSRPVQARRLEGVDKNIWVEFVKLAATYSTVNLGQGFPDFPPPDFLKEEFTRAFSGEKHMLHQYTRAFGHPPLVKILAQLFGKLLGRDLDPMTNVMVTVGAYQALFCCFQAFVDEGDEVIIIEPFFDCYEPMVKMAGGTPVFIPLRPVNGKLMSSADWKLDPAELASKFSERTKAIVLNSPNNPLGKVFSREELELIADLCVKHDALCISDEVYEWLVYDGKEHIRIASLRGMWDRTVSIGSAGKTFSVTGWKVGWTVGPNRLLQHIRTVHQNSVYHCATAAQVRQLPFERYGKPDSYFVQLPKEMQQKRDQLVQSLVAVGMKPIVPEGTYFLVADISEFKSDVPDVPNSDEPYDSRFAKWMVKNKGLAAIPLSAFYCGPHKNNYNSFIRFCFAKEEATLKAADDILQKWKLEKTTP</sequence>
<evidence type="ECO:0000256" key="11">
    <source>
        <dbReference type="ARBA" id="ARBA00023239"/>
    </source>
</evidence>
<evidence type="ECO:0000256" key="7">
    <source>
        <dbReference type="ARBA" id="ARBA00022490"/>
    </source>
</evidence>
<dbReference type="GO" id="GO:0005829">
    <property type="term" value="C:cytosol"/>
    <property type="evidence" value="ECO:0007669"/>
    <property type="project" value="UniProtKB-SubCell"/>
</dbReference>
<dbReference type="Gene3D" id="3.90.1150.10">
    <property type="entry name" value="Aspartate Aminotransferase, domain 1"/>
    <property type="match status" value="1"/>
</dbReference>
<gene>
    <name evidence="24" type="primary">KYAT1</name>
</gene>
<comment type="catalytic activity">
    <reaction evidence="14">
        <text>L-kynurenine + 2-oxoglutarate = kynurenate + L-glutamate + H2O</text>
        <dbReference type="Rhea" id="RHEA:65560"/>
        <dbReference type="ChEBI" id="CHEBI:15377"/>
        <dbReference type="ChEBI" id="CHEBI:16810"/>
        <dbReference type="ChEBI" id="CHEBI:29985"/>
        <dbReference type="ChEBI" id="CHEBI:57959"/>
        <dbReference type="ChEBI" id="CHEBI:58454"/>
        <dbReference type="EC" id="2.6.1.7"/>
    </reaction>
    <physiologicalReaction direction="left-to-right" evidence="14">
        <dbReference type="Rhea" id="RHEA:65561"/>
    </physiologicalReaction>
</comment>
<dbReference type="InterPro" id="IPR004839">
    <property type="entry name" value="Aminotransferase_I/II_large"/>
</dbReference>
<evidence type="ECO:0000256" key="20">
    <source>
        <dbReference type="ARBA" id="ARBA00075445"/>
    </source>
</evidence>
<evidence type="ECO:0000313" key="25">
    <source>
        <dbReference type="Proteomes" id="UP000016666"/>
    </source>
</evidence>
<keyword evidence="25" id="KW-1185">Reference proteome</keyword>
<evidence type="ECO:0000256" key="17">
    <source>
        <dbReference type="ARBA" id="ARBA00067007"/>
    </source>
</evidence>
<evidence type="ECO:0000313" key="24">
    <source>
        <dbReference type="Ensembl" id="ENSAPLP00000004796.2"/>
    </source>
</evidence>
<reference evidence="24" key="2">
    <citation type="submission" date="2025-08" db="UniProtKB">
        <authorList>
            <consortium name="Ensembl"/>
        </authorList>
    </citation>
    <scope>IDENTIFICATION</scope>
</reference>
<comment type="subcellular location">
    <subcellularLocation>
        <location evidence="2">Cytoplasm</location>
        <location evidence="2">Cytosol</location>
    </subcellularLocation>
</comment>
<dbReference type="CDD" id="cd00609">
    <property type="entry name" value="AAT_like"/>
    <property type="match status" value="1"/>
</dbReference>
<feature type="domain" description="Aminotransferase class I/classII large" evidence="23">
    <location>
        <begin position="31"/>
        <end position="401"/>
    </location>
</feature>
<evidence type="ECO:0000256" key="14">
    <source>
        <dbReference type="ARBA" id="ARBA00047478"/>
    </source>
</evidence>
<dbReference type="GO" id="GO:0005739">
    <property type="term" value="C:mitochondrion"/>
    <property type="evidence" value="ECO:0007669"/>
    <property type="project" value="TreeGrafter"/>
</dbReference>
<evidence type="ECO:0000256" key="3">
    <source>
        <dbReference type="ARBA" id="ARBA00007441"/>
    </source>
</evidence>
<comment type="cofactor">
    <cofactor evidence="1">
        <name>pyridoxal 5'-phosphate</name>
        <dbReference type="ChEBI" id="CHEBI:597326"/>
    </cofactor>
</comment>
<accession>U3IC24</accession>
<evidence type="ECO:0000256" key="22">
    <source>
        <dbReference type="ARBA" id="ARBA00082241"/>
    </source>
</evidence>
<organism evidence="24 25">
    <name type="scientific">Anas platyrhynchos platyrhynchos</name>
    <name type="common">Northern mallard</name>
    <dbReference type="NCBI Taxonomy" id="8840"/>
    <lineage>
        <taxon>Eukaryota</taxon>
        <taxon>Metazoa</taxon>
        <taxon>Chordata</taxon>
        <taxon>Craniata</taxon>
        <taxon>Vertebrata</taxon>
        <taxon>Euteleostomi</taxon>
        <taxon>Archelosauria</taxon>
        <taxon>Archosauria</taxon>
        <taxon>Dinosauria</taxon>
        <taxon>Saurischia</taxon>
        <taxon>Theropoda</taxon>
        <taxon>Coelurosauria</taxon>
        <taxon>Aves</taxon>
        <taxon>Neognathae</taxon>
        <taxon>Galloanserae</taxon>
        <taxon>Anseriformes</taxon>
        <taxon>Anatidae</taxon>
        <taxon>Anatinae</taxon>
        <taxon>Anas</taxon>
    </lineage>
</organism>
<evidence type="ECO:0000256" key="9">
    <source>
        <dbReference type="ARBA" id="ARBA00022679"/>
    </source>
</evidence>
<dbReference type="PANTHER" id="PTHR43807">
    <property type="entry name" value="FI04487P"/>
    <property type="match status" value="1"/>
</dbReference>
<evidence type="ECO:0000256" key="19">
    <source>
        <dbReference type="ARBA" id="ARBA00075125"/>
    </source>
</evidence>
<comment type="catalytic activity">
    <reaction evidence="16">
        <text>3-phenylpyruvate + L-glutamine = 2-oxoglutaramate + L-phenylalanine</text>
        <dbReference type="Rhea" id="RHEA:17593"/>
        <dbReference type="ChEBI" id="CHEBI:16769"/>
        <dbReference type="ChEBI" id="CHEBI:18005"/>
        <dbReference type="ChEBI" id="CHEBI:58095"/>
        <dbReference type="ChEBI" id="CHEBI:58359"/>
        <dbReference type="EC" id="2.6.1.64"/>
    </reaction>
</comment>
<dbReference type="Ensembl" id="ENSAPLT00000005416.2">
    <property type="protein sequence ID" value="ENSAPLP00000004796.2"/>
    <property type="gene ID" value="ENSAPLG00000005215.2"/>
</dbReference>
<proteinExistence type="inferred from homology"/>
<protein>
    <recommendedName>
        <fullName evidence="18">Kynurenine--oxoglutarate transaminase 1</fullName>
        <ecNumber evidence="17">2.6.1.64</ecNumber>
        <ecNumber evidence="6">2.6.1.7</ecNumber>
        <ecNumber evidence="5">4.4.1.13</ecNumber>
    </recommendedName>
    <alternativeName>
        <fullName evidence="13">Cysteine-S-conjugate beta-lyase</fullName>
    </alternativeName>
    <alternativeName>
        <fullName evidence="21">Glutamine transaminase K</fullName>
    </alternativeName>
    <alternativeName>
        <fullName evidence="22">Glutamine--phenylpyruvate transaminase</fullName>
    </alternativeName>
    <alternativeName>
        <fullName evidence="19">Kynurenine aminotransferase 1</fullName>
    </alternativeName>
    <alternativeName>
        <fullName evidence="20">Kynurenine aminotransferase I</fullName>
    </alternativeName>
</protein>
<dbReference type="Proteomes" id="UP000016666">
    <property type="component" value="Chromosome 18"/>
</dbReference>
<dbReference type="EC" id="2.6.1.64" evidence="17"/>
<dbReference type="InterPro" id="IPR051326">
    <property type="entry name" value="Kynurenine-oxoglutarate_AT"/>
</dbReference>
<evidence type="ECO:0000256" key="16">
    <source>
        <dbReference type="ARBA" id="ARBA00051830"/>
    </source>
</evidence>
<evidence type="ECO:0000256" key="4">
    <source>
        <dbReference type="ARBA" id="ARBA00011738"/>
    </source>
</evidence>
<keyword evidence="10" id="KW-0663">Pyridoxal phosphate</keyword>
<dbReference type="OMA" id="SQGANQY"/>
<evidence type="ECO:0000256" key="21">
    <source>
        <dbReference type="ARBA" id="ARBA00080778"/>
    </source>
</evidence>
<evidence type="ECO:0000256" key="8">
    <source>
        <dbReference type="ARBA" id="ARBA00022576"/>
    </source>
</evidence>
<dbReference type="GO" id="GO:0047804">
    <property type="term" value="F:cysteine-S-conjugate beta-lyase activity"/>
    <property type="evidence" value="ECO:0007669"/>
    <property type="project" value="UniProtKB-EC"/>
</dbReference>
<comment type="pathway">
    <text evidence="12">Amino-acid degradation; L-kynurenine degradation; kynurenate from L-kynurenine: step 1/2.</text>
</comment>
<dbReference type="GO" id="GO:0047316">
    <property type="term" value="F:glutamine-phenylpyruvate transaminase activity"/>
    <property type="evidence" value="ECO:0007669"/>
    <property type="project" value="UniProtKB-EC"/>
</dbReference>
<dbReference type="GO" id="GO:0016212">
    <property type="term" value="F:kynurenine-oxoglutarate transaminase activity"/>
    <property type="evidence" value="ECO:0007669"/>
    <property type="project" value="UniProtKB-EC"/>
</dbReference>
<keyword evidence="7" id="KW-0963">Cytoplasm</keyword>
<comment type="similarity">
    <text evidence="3">Belongs to the class-I pyridoxal-phosphate-dependent aminotransferase family.</text>
</comment>
<evidence type="ECO:0000256" key="13">
    <source>
        <dbReference type="ARBA" id="ARBA00047213"/>
    </source>
</evidence>
<dbReference type="GeneTree" id="ENSGT00940000158797"/>
<evidence type="ECO:0000259" key="23">
    <source>
        <dbReference type="Pfam" id="PF00155"/>
    </source>
</evidence>
<evidence type="ECO:0000256" key="6">
    <source>
        <dbReference type="ARBA" id="ARBA00012751"/>
    </source>
</evidence>
<comment type="subunit">
    <text evidence="4">Homodimer.</text>
</comment>
<dbReference type="GO" id="GO:0030170">
    <property type="term" value="F:pyridoxal phosphate binding"/>
    <property type="evidence" value="ECO:0007669"/>
    <property type="project" value="InterPro"/>
</dbReference>
<dbReference type="InterPro" id="IPR015422">
    <property type="entry name" value="PyrdxlP-dep_Trfase_small"/>
</dbReference>
<dbReference type="FunFam" id="3.90.1150.10:FF:000275">
    <property type="entry name" value="kynurenine--oxoglutarate transaminase 1"/>
    <property type="match status" value="1"/>
</dbReference>
<dbReference type="AlphaFoldDB" id="U3IC24"/>
<dbReference type="EC" id="4.4.1.13" evidence="5"/>
<evidence type="ECO:0000256" key="5">
    <source>
        <dbReference type="ARBA" id="ARBA00012224"/>
    </source>
</evidence>
<comment type="catalytic activity">
    <reaction evidence="15">
        <text>an S-substituted L-cysteine + H2O = a thiol + pyruvate + NH4(+)</text>
        <dbReference type="Rhea" id="RHEA:18121"/>
        <dbReference type="ChEBI" id="CHEBI:15361"/>
        <dbReference type="ChEBI" id="CHEBI:15377"/>
        <dbReference type="ChEBI" id="CHEBI:28938"/>
        <dbReference type="ChEBI" id="CHEBI:29256"/>
        <dbReference type="ChEBI" id="CHEBI:58717"/>
        <dbReference type="EC" id="4.4.1.13"/>
    </reaction>
    <physiologicalReaction direction="left-to-right" evidence="15">
        <dbReference type="Rhea" id="RHEA:18122"/>
    </physiologicalReaction>
</comment>
<dbReference type="GO" id="GO:0009617">
    <property type="term" value="P:response to bacterium"/>
    <property type="evidence" value="ECO:0007669"/>
    <property type="project" value="Ensembl"/>
</dbReference>
<dbReference type="Gene3D" id="3.40.640.10">
    <property type="entry name" value="Type I PLP-dependent aspartate aminotransferase-like (Major domain)"/>
    <property type="match status" value="1"/>
</dbReference>
<dbReference type="EC" id="2.6.1.7" evidence="6"/>
<dbReference type="STRING" id="8840.ENSAPLP00000004796"/>
<evidence type="ECO:0000256" key="18">
    <source>
        <dbReference type="ARBA" id="ARBA00069663"/>
    </source>
</evidence>
<dbReference type="HOGENOM" id="CLU_017584_4_0_1"/>
<dbReference type="GO" id="GO:0042803">
    <property type="term" value="F:protein homodimerization activity"/>
    <property type="evidence" value="ECO:0007669"/>
    <property type="project" value="Ensembl"/>
</dbReference>
<evidence type="ECO:0000256" key="2">
    <source>
        <dbReference type="ARBA" id="ARBA00004514"/>
    </source>
</evidence>
<dbReference type="FunFam" id="3.40.640.10:FF:000264">
    <property type="entry name" value="Kynurenine--oxoglutarate transaminase 1"/>
    <property type="match status" value="1"/>
</dbReference>
<keyword evidence="8" id="KW-0032">Aminotransferase</keyword>
<name>U3IC24_ANAPP</name>
<keyword evidence="11" id="KW-0456">Lyase</keyword>
<keyword evidence="9" id="KW-0808">Transferase</keyword>
<evidence type="ECO:0000256" key="15">
    <source>
        <dbReference type="ARBA" id="ARBA00049325"/>
    </source>
</evidence>
<dbReference type="GO" id="GO:0070189">
    <property type="term" value="P:kynurenine metabolic process"/>
    <property type="evidence" value="ECO:0007669"/>
    <property type="project" value="Ensembl"/>
</dbReference>